<dbReference type="AlphaFoldDB" id="A0A139ISN8"/>
<proteinExistence type="predicted"/>
<gene>
    <name evidence="2" type="ORF">AC579_5344</name>
</gene>
<evidence type="ECO:0000313" key="3">
    <source>
        <dbReference type="Proteomes" id="UP000073492"/>
    </source>
</evidence>
<sequence length="504" mass="54693">MHLPSLRPHVLLTATSLLPVLHALPSATPNAPFCNIRTNIAIESTQALQGEAFIGTPAKADAMRPKVQYEPKTFSTHLDGGNSRTQDYAGPLGHNLNISTVALQDGQFFWDDRGIMYATYGGPCNGSTNLTYALLVVNHWNFGVEGSWTLPSEYSNDILNTAYTQLYTETSEIIVGTANGRIFILQKCEDANGIITLETRRVIDLSSTGVLKSQTLLLSQKDSDGNIWFLTGLLPGVPNASTSKSSANNTIAGYITNFNKIYTLEITNQTVENGMAVSNNTVFFVTTPTGSNDHCNATGTIQALRAGSNSVKVLWNSSYSAGSSRKLGALSRGAGTTPGLQGAEFVVFGDNADEQINLNVFAQKARGADIRPTCSVPLFKPNASWTDNSPIKYFDGENYHVVIQNLYNDTKFLTADQDINVLNNSFVGMLGGLSKITITPSGNCSLAWTNDEDISRMTTAPTLSTKTGLIYGYSQDGQLAANGEYVWYVCYSHRFRDWEEGLES</sequence>
<protein>
    <submittedName>
        <fullName evidence="2">Uncharacterized protein</fullName>
    </submittedName>
</protein>
<feature type="chain" id="PRO_5007807188" evidence="1">
    <location>
        <begin position="24"/>
        <end position="504"/>
    </location>
</feature>
<dbReference type="OrthoDB" id="4818326at2759"/>
<dbReference type="EMBL" id="LFZO01000014">
    <property type="protein sequence ID" value="KXT17807.1"/>
    <property type="molecule type" value="Genomic_DNA"/>
</dbReference>
<keyword evidence="1" id="KW-0732">Signal</keyword>
<comment type="caution">
    <text evidence="2">The sequence shown here is derived from an EMBL/GenBank/DDBJ whole genome shotgun (WGS) entry which is preliminary data.</text>
</comment>
<dbReference type="EMBL" id="LFZO01000014">
    <property type="protein sequence ID" value="KXT17808.1"/>
    <property type="molecule type" value="Genomic_DNA"/>
</dbReference>
<feature type="signal peptide" evidence="1">
    <location>
        <begin position="1"/>
        <end position="23"/>
    </location>
</feature>
<dbReference type="Proteomes" id="UP000073492">
    <property type="component" value="Unassembled WGS sequence"/>
</dbReference>
<evidence type="ECO:0000313" key="2">
    <source>
        <dbReference type="EMBL" id="KXT17808.1"/>
    </source>
</evidence>
<reference evidence="2 3" key="1">
    <citation type="submission" date="2015-07" db="EMBL/GenBank/DDBJ databases">
        <title>Comparative genomics of the Sigatoka disease complex on banana suggests a link between parallel evolutionary changes in Pseudocercospora fijiensis and Pseudocercospora eumusae and increased virulence on the banana host.</title>
        <authorList>
            <person name="Chang T.-C."/>
            <person name="Salvucci A."/>
            <person name="Crous P.W."/>
            <person name="Stergiopoulos I."/>
        </authorList>
    </citation>
    <scope>NUCLEOTIDE SEQUENCE [LARGE SCALE GENOMIC DNA]</scope>
    <source>
        <strain evidence="2 3">CBS 116634</strain>
    </source>
</reference>
<dbReference type="STRING" id="113226.A0A139ISN8"/>
<evidence type="ECO:0000256" key="1">
    <source>
        <dbReference type="SAM" id="SignalP"/>
    </source>
</evidence>
<accession>A0A139ISN8</accession>
<dbReference type="EMBL" id="LFZO01000014">
    <property type="protein sequence ID" value="KXT17806.1"/>
    <property type="molecule type" value="Genomic_DNA"/>
</dbReference>
<keyword evidence="3" id="KW-1185">Reference proteome</keyword>
<name>A0A139ISN8_9PEZI</name>
<organism evidence="2 3">
    <name type="scientific">Pseudocercospora musae</name>
    <dbReference type="NCBI Taxonomy" id="113226"/>
    <lineage>
        <taxon>Eukaryota</taxon>
        <taxon>Fungi</taxon>
        <taxon>Dikarya</taxon>
        <taxon>Ascomycota</taxon>
        <taxon>Pezizomycotina</taxon>
        <taxon>Dothideomycetes</taxon>
        <taxon>Dothideomycetidae</taxon>
        <taxon>Mycosphaerellales</taxon>
        <taxon>Mycosphaerellaceae</taxon>
        <taxon>Pseudocercospora</taxon>
    </lineage>
</organism>